<gene>
    <name evidence="2" type="ORF">R3P38DRAFT_3268371</name>
</gene>
<reference evidence="2 3" key="1">
    <citation type="journal article" date="2024" name="J Genomics">
        <title>Draft genome sequencing and assembly of Favolaschia claudopus CIRM-BRFM 2984 isolated from oak limbs.</title>
        <authorList>
            <person name="Navarro D."/>
            <person name="Drula E."/>
            <person name="Chaduli D."/>
            <person name="Cazenave R."/>
            <person name="Ahrendt S."/>
            <person name="Wang J."/>
            <person name="Lipzen A."/>
            <person name="Daum C."/>
            <person name="Barry K."/>
            <person name="Grigoriev I.V."/>
            <person name="Favel A."/>
            <person name="Rosso M.N."/>
            <person name="Martin F."/>
        </authorList>
    </citation>
    <scope>NUCLEOTIDE SEQUENCE [LARGE SCALE GENOMIC DNA]</scope>
    <source>
        <strain evidence="2 3">CIRM-BRFM 2984</strain>
    </source>
</reference>
<dbReference type="EMBL" id="JAWWNJ010000031">
    <property type="protein sequence ID" value="KAK7026623.1"/>
    <property type="molecule type" value="Genomic_DNA"/>
</dbReference>
<sequence>MSTKINARRRLLKLAPSAFPPHLLVDYGVEYAPERPQPFRLPAPCHRPSPLQPNPDNPRHAALPFLPSPALQNLRVRVRWATSPTAIGSQPRRQRALSAADSHSRRVSACSDDTASASILRSPAAHRTNGGARTERDEKRAAGERRLTRLPTSASTASSLGAVSRSIPNFPIYLRKYKPYYTPTPRYPGIPGSSNHPLRRLRLADASARPETTPRIDSAASARAEQRERAWRALGRAFGFYVNVKVSAIVSSKTTEL</sequence>
<evidence type="ECO:0000313" key="2">
    <source>
        <dbReference type="EMBL" id="KAK7026623.1"/>
    </source>
</evidence>
<protein>
    <submittedName>
        <fullName evidence="2">Uncharacterized protein</fullName>
    </submittedName>
</protein>
<proteinExistence type="predicted"/>
<dbReference type="Proteomes" id="UP001362999">
    <property type="component" value="Unassembled WGS sequence"/>
</dbReference>
<keyword evidence="3" id="KW-1185">Reference proteome</keyword>
<comment type="caution">
    <text evidence="2">The sequence shown here is derived from an EMBL/GenBank/DDBJ whole genome shotgun (WGS) entry which is preliminary data.</text>
</comment>
<organism evidence="2 3">
    <name type="scientific">Favolaschia claudopus</name>
    <dbReference type="NCBI Taxonomy" id="2862362"/>
    <lineage>
        <taxon>Eukaryota</taxon>
        <taxon>Fungi</taxon>
        <taxon>Dikarya</taxon>
        <taxon>Basidiomycota</taxon>
        <taxon>Agaricomycotina</taxon>
        <taxon>Agaricomycetes</taxon>
        <taxon>Agaricomycetidae</taxon>
        <taxon>Agaricales</taxon>
        <taxon>Marasmiineae</taxon>
        <taxon>Mycenaceae</taxon>
        <taxon>Favolaschia</taxon>
    </lineage>
</organism>
<name>A0AAW0BL97_9AGAR</name>
<accession>A0AAW0BL97</accession>
<feature type="compositionally biased region" description="Basic and acidic residues" evidence="1">
    <location>
        <begin position="133"/>
        <end position="147"/>
    </location>
</feature>
<evidence type="ECO:0000313" key="3">
    <source>
        <dbReference type="Proteomes" id="UP001362999"/>
    </source>
</evidence>
<dbReference type="AlphaFoldDB" id="A0AAW0BL97"/>
<feature type="region of interest" description="Disordered" evidence="1">
    <location>
        <begin position="85"/>
        <end position="157"/>
    </location>
</feature>
<evidence type="ECO:0000256" key="1">
    <source>
        <dbReference type="SAM" id="MobiDB-lite"/>
    </source>
</evidence>